<dbReference type="AlphaFoldDB" id="A0A6C0KQ84"/>
<name>A0A6C0KQ84_9ZZZZ</name>
<protein>
    <submittedName>
        <fullName evidence="1">Uncharacterized protein</fullName>
    </submittedName>
</protein>
<accession>A0A6C0KQ84</accession>
<dbReference type="EMBL" id="MN740962">
    <property type="protein sequence ID" value="QHU20132.1"/>
    <property type="molecule type" value="Genomic_DNA"/>
</dbReference>
<evidence type="ECO:0000313" key="1">
    <source>
        <dbReference type="EMBL" id="QHU20132.1"/>
    </source>
</evidence>
<reference evidence="1" key="1">
    <citation type="journal article" date="2020" name="Nature">
        <title>Giant virus diversity and host interactions through global metagenomics.</title>
        <authorList>
            <person name="Schulz F."/>
            <person name="Roux S."/>
            <person name="Paez-Espino D."/>
            <person name="Jungbluth S."/>
            <person name="Walsh D.A."/>
            <person name="Denef V.J."/>
            <person name="McMahon K.D."/>
            <person name="Konstantinidis K.T."/>
            <person name="Eloe-Fadrosh E.A."/>
            <person name="Kyrpides N.C."/>
            <person name="Woyke T."/>
        </authorList>
    </citation>
    <scope>NUCLEOTIDE SEQUENCE</scope>
    <source>
        <strain evidence="1">GVMAG-S-3300013014-136</strain>
    </source>
</reference>
<sequence length="29" mass="3301">MGSKICDNFEALERAEVKHSKLIGVKQRL</sequence>
<organism evidence="1">
    <name type="scientific">viral metagenome</name>
    <dbReference type="NCBI Taxonomy" id="1070528"/>
    <lineage>
        <taxon>unclassified sequences</taxon>
        <taxon>metagenomes</taxon>
        <taxon>organismal metagenomes</taxon>
    </lineage>
</organism>
<proteinExistence type="predicted"/>